<keyword evidence="5" id="KW-0808">Transferase</keyword>
<evidence type="ECO:0000313" key="5">
    <source>
        <dbReference type="EMBL" id="VFK43291.1"/>
    </source>
</evidence>
<dbReference type="CDD" id="cd02440">
    <property type="entry name" value="AdoMet_MTases"/>
    <property type="match status" value="1"/>
</dbReference>
<dbReference type="InterPro" id="IPR029063">
    <property type="entry name" value="SAM-dependent_MTases_sf"/>
</dbReference>
<reference evidence="5" key="1">
    <citation type="submission" date="2019-02" db="EMBL/GenBank/DDBJ databases">
        <authorList>
            <person name="Gruber-Vodicka R. H."/>
            <person name="Seah K. B. B."/>
        </authorList>
    </citation>
    <scope>NUCLEOTIDE SEQUENCE</scope>
    <source>
        <strain evidence="5">BECK_S1320</strain>
        <strain evidence="4">BECK_S1321</strain>
    </source>
</reference>
<evidence type="ECO:0000256" key="2">
    <source>
        <dbReference type="ARBA" id="ARBA00022691"/>
    </source>
</evidence>
<dbReference type="Gene3D" id="3.40.50.150">
    <property type="entry name" value="Vaccinia Virus protein VP39"/>
    <property type="match status" value="1"/>
</dbReference>
<evidence type="ECO:0000313" key="4">
    <source>
        <dbReference type="EMBL" id="VFK37554.1"/>
    </source>
</evidence>
<evidence type="ECO:0000259" key="3">
    <source>
        <dbReference type="Pfam" id="PF05175"/>
    </source>
</evidence>
<dbReference type="SUPFAM" id="SSF53335">
    <property type="entry name" value="S-adenosyl-L-methionine-dependent methyltransferases"/>
    <property type="match status" value="1"/>
</dbReference>
<proteinExistence type="predicted"/>
<name>A0A450YP03_9GAMM</name>
<dbReference type="EMBL" id="CAADFU010000024">
    <property type="protein sequence ID" value="VFK43291.1"/>
    <property type="molecule type" value="Genomic_DNA"/>
</dbReference>
<sequence length="257" mass="28456">MRNKAFNAYKSEVVIELAEPVEIPTGIDYADKHRLLSSEPRRIGISRHGKPVYSCTVPENVFNPVGSMVPKRVVELVLDGSIPVEGRSVIDLGCGCGLIGLAAIVMNCRRVLFTDINPSVVPLREHPLLRAQDRVETQDVLSNESDKSWDTIIACPPSQALDRAAATDNYESGIFLSGDLISRIIAQSARVLKPGGKFLLYVRLPHGNFMNAYSFLMQLCQHYDLNTMELLDFATGKDFPYGDPDTDALFFSIEKPL</sequence>
<accession>A0A450YP03</accession>
<dbReference type="EMBL" id="CAADFR010000016">
    <property type="protein sequence ID" value="VFK37554.1"/>
    <property type="molecule type" value="Genomic_DNA"/>
</dbReference>
<organism evidence="5">
    <name type="scientific">Candidatus Kentrum sp. SD</name>
    <dbReference type="NCBI Taxonomy" id="2126332"/>
    <lineage>
        <taxon>Bacteria</taxon>
        <taxon>Pseudomonadati</taxon>
        <taxon>Pseudomonadota</taxon>
        <taxon>Gammaproteobacteria</taxon>
        <taxon>Candidatus Kentrum</taxon>
    </lineage>
</organism>
<dbReference type="GO" id="GO:0008168">
    <property type="term" value="F:methyltransferase activity"/>
    <property type="evidence" value="ECO:0007669"/>
    <property type="project" value="UniProtKB-KW"/>
</dbReference>
<dbReference type="AlphaFoldDB" id="A0A450YP03"/>
<dbReference type="Pfam" id="PF05175">
    <property type="entry name" value="MTS"/>
    <property type="match status" value="1"/>
</dbReference>
<dbReference type="InterPro" id="IPR007848">
    <property type="entry name" value="Small_mtfrase_dom"/>
</dbReference>
<keyword evidence="2" id="KW-0949">S-adenosyl-L-methionine</keyword>
<gene>
    <name evidence="5" type="ORF">BECKSD772E_GA0070983_10246</name>
    <name evidence="4" type="ORF">BECKSD772F_GA0070984_101640</name>
</gene>
<protein>
    <submittedName>
        <fullName evidence="5">Methyltransferase small domain-containing protein</fullName>
    </submittedName>
</protein>
<keyword evidence="1 5" id="KW-0489">Methyltransferase</keyword>
<dbReference type="GO" id="GO:0032259">
    <property type="term" value="P:methylation"/>
    <property type="evidence" value="ECO:0007669"/>
    <property type="project" value="UniProtKB-KW"/>
</dbReference>
<evidence type="ECO:0000256" key="1">
    <source>
        <dbReference type="ARBA" id="ARBA00022603"/>
    </source>
</evidence>
<feature type="domain" description="Methyltransferase small" evidence="3">
    <location>
        <begin position="85"/>
        <end position="200"/>
    </location>
</feature>